<comment type="caution">
    <text evidence="1">The sequence shown here is derived from an EMBL/GenBank/DDBJ whole genome shotgun (WGS) entry which is preliminary data.</text>
</comment>
<reference evidence="1 2" key="1">
    <citation type="journal article" date="2018" name="Sci. Rep.">
        <title>Genomic signatures of local adaptation to the degree of environmental predictability in rotifers.</title>
        <authorList>
            <person name="Franch-Gras L."/>
            <person name="Hahn C."/>
            <person name="Garcia-Roger E.M."/>
            <person name="Carmona M.J."/>
            <person name="Serra M."/>
            <person name="Gomez A."/>
        </authorList>
    </citation>
    <scope>NUCLEOTIDE SEQUENCE [LARGE SCALE GENOMIC DNA]</scope>
    <source>
        <strain evidence="1">HYR1</strain>
    </source>
</reference>
<keyword evidence="2" id="KW-1185">Reference proteome</keyword>
<evidence type="ECO:0000313" key="1">
    <source>
        <dbReference type="EMBL" id="RNA37268.1"/>
    </source>
</evidence>
<dbReference type="AlphaFoldDB" id="A0A3M7SP16"/>
<sequence length="81" mass="9373">MDAKTYSSSSSSLSPMQHCQLIREFLQSNIPTLQINKLGLRYQFARHNVLSLTNDAYVLLEIIVFENKDIFSKFPDNKIIH</sequence>
<evidence type="ECO:0000313" key="2">
    <source>
        <dbReference type="Proteomes" id="UP000276133"/>
    </source>
</evidence>
<dbReference type="Proteomes" id="UP000276133">
    <property type="component" value="Unassembled WGS sequence"/>
</dbReference>
<proteinExistence type="predicted"/>
<accession>A0A3M7SP16</accession>
<organism evidence="1 2">
    <name type="scientific">Brachionus plicatilis</name>
    <name type="common">Marine rotifer</name>
    <name type="synonym">Brachionus muelleri</name>
    <dbReference type="NCBI Taxonomy" id="10195"/>
    <lineage>
        <taxon>Eukaryota</taxon>
        <taxon>Metazoa</taxon>
        <taxon>Spiralia</taxon>
        <taxon>Gnathifera</taxon>
        <taxon>Rotifera</taxon>
        <taxon>Eurotatoria</taxon>
        <taxon>Monogononta</taxon>
        <taxon>Pseudotrocha</taxon>
        <taxon>Ploima</taxon>
        <taxon>Brachionidae</taxon>
        <taxon>Brachionus</taxon>
    </lineage>
</organism>
<dbReference type="EMBL" id="REGN01001064">
    <property type="protein sequence ID" value="RNA37268.1"/>
    <property type="molecule type" value="Genomic_DNA"/>
</dbReference>
<protein>
    <submittedName>
        <fullName evidence="1">Uncharacterized protein</fullName>
    </submittedName>
</protein>
<name>A0A3M7SP16_BRAPC</name>
<gene>
    <name evidence="1" type="ORF">BpHYR1_011200</name>
</gene>